<dbReference type="Gene3D" id="2.40.128.270">
    <property type="match status" value="1"/>
</dbReference>
<dbReference type="PROSITE" id="PS51257">
    <property type="entry name" value="PROKAR_LIPOPROTEIN"/>
    <property type="match status" value="1"/>
</dbReference>
<organism evidence="4 5">
    <name type="scientific">Igneacidithiobacillus copahuensis</name>
    <dbReference type="NCBI Taxonomy" id="2724909"/>
    <lineage>
        <taxon>Bacteria</taxon>
        <taxon>Pseudomonadati</taxon>
        <taxon>Pseudomonadota</taxon>
        <taxon>Acidithiobacillia</taxon>
        <taxon>Acidithiobacillales</taxon>
        <taxon>Acidithiobacillaceae</taxon>
        <taxon>Igneacidithiobacillus</taxon>
    </lineage>
</organism>
<dbReference type="InterPro" id="IPR007298">
    <property type="entry name" value="Cu-R_lipoprotein_NlpE"/>
</dbReference>
<keyword evidence="2" id="KW-0732">Signal</keyword>
<dbReference type="InterPro" id="IPR005184">
    <property type="entry name" value="DUF306_Meta_HslJ"/>
</dbReference>
<dbReference type="Pfam" id="PF04170">
    <property type="entry name" value="NlpE"/>
    <property type="match status" value="1"/>
</dbReference>
<keyword evidence="5" id="KW-1185">Reference proteome</keyword>
<dbReference type="RefSeq" id="WP_215872364.1">
    <property type="nucleotide sequence ID" value="NZ_JAAXYO010000033.1"/>
</dbReference>
<dbReference type="PANTHER" id="PTHR35535">
    <property type="entry name" value="HEAT SHOCK PROTEIN HSLJ"/>
    <property type="match status" value="1"/>
</dbReference>
<sequence length="274" mass="29508">MKISARLFFLLLPVTLAGCAAAAPSRQDSHPQPPDKSTAKTSLDWSGSYAGNLPCADCAGIRMTISLRNDDHYLLTRQYASNKAEGIFRSQGSFHWLPGASEIELSSADGSGERFQVVENALVPLTGEGKALELGGKRWVLHKVSSQDSAQALYASYRWQLSKLPGYQTVATANGKKPYLVFDPAERSVSGWDGCNRIAGRVALGAENTLRFPALVSTRMACLGSNAGLETAFSTALNATRSFTWHGNLLDLQGENGKRLAQFTELAEPESSGH</sequence>
<feature type="signal peptide" evidence="2">
    <location>
        <begin position="1"/>
        <end position="22"/>
    </location>
</feature>
<name>A0AAE2YNH6_9PROT</name>
<proteinExistence type="predicted"/>
<dbReference type="Pfam" id="PF03724">
    <property type="entry name" value="META"/>
    <property type="match status" value="1"/>
</dbReference>
<dbReference type="InterPro" id="IPR053147">
    <property type="entry name" value="Hsp_HslJ-like"/>
</dbReference>
<feature type="domain" description="DUF306" evidence="3">
    <location>
        <begin position="157"/>
        <end position="263"/>
    </location>
</feature>
<gene>
    <name evidence="4" type="ORF">HFQ13_02515</name>
</gene>
<dbReference type="AlphaFoldDB" id="A0AAE2YNH6"/>
<evidence type="ECO:0000256" key="1">
    <source>
        <dbReference type="SAM" id="MobiDB-lite"/>
    </source>
</evidence>
<accession>A0AAE2YNH6</accession>
<evidence type="ECO:0000256" key="2">
    <source>
        <dbReference type="SAM" id="SignalP"/>
    </source>
</evidence>
<dbReference type="PANTHER" id="PTHR35535:SF2">
    <property type="entry name" value="DUF306 DOMAIN-CONTAINING PROTEIN"/>
    <property type="match status" value="1"/>
</dbReference>
<dbReference type="Proteomes" id="UP001197378">
    <property type="component" value="Unassembled WGS sequence"/>
</dbReference>
<evidence type="ECO:0000259" key="3">
    <source>
        <dbReference type="Pfam" id="PF03724"/>
    </source>
</evidence>
<feature type="region of interest" description="Disordered" evidence="1">
    <location>
        <begin position="24"/>
        <end position="43"/>
    </location>
</feature>
<dbReference type="InterPro" id="IPR043176">
    <property type="entry name" value="NlpE_N_sf"/>
</dbReference>
<evidence type="ECO:0000313" key="4">
    <source>
        <dbReference type="EMBL" id="MBU2787093.1"/>
    </source>
</evidence>
<dbReference type="InterPro" id="IPR038670">
    <property type="entry name" value="HslJ-like_sf"/>
</dbReference>
<comment type="caution">
    <text evidence="4">The sequence shown here is derived from an EMBL/GenBank/DDBJ whole genome shotgun (WGS) entry which is preliminary data.</text>
</comment>
<dbReference type="EMBL" id="JAAXYO010000033">
    <property type="protein sequence ID" value="MBU2787093.1"/>
    <property type="molecule type" value="Genomic_DNA"/>
</dbReference>
<feature type="chain" id="PRO_5042282756" evidence="2">
    <location>
        <begin position="23"/>
        <end position="274"/>
    </location>
</feature>
<protein>
    <submittedName>
        <fullName evidence="4">META domain-containing protein</fullName>
    </submittedName>
</protein>
<dbReference type="Gene3D" id="2.40.128.300">
    <property type="match status" value="1"/>
</dbReference>
<evidence type="ECO:0000313" key="5">
    <source>
        <dbReference type="Proteomes" id="UP001197378"/>
    </source>
</evidence>
<reference evidence="4" key="1">
    <citation type="journal article" date="2021" name="ISME J.">
        <title>Genomic evolution of the class Acidithiobacillia: deep-branching Proteobacteria living in extreme acidic conditions.</title>
        <authorList>
            <person name="Moya-Beltran A."/>
            <person name="Beard S."/>
            <person name="Rojas-Villalobos C."/>
            <person name="Issotta F."/>
            <person name="Gallardo Y."/>
            <person name="Ulloa R."/>
            <person name="Giaveno A."/>
            <person name="Degli Esposti M."/>
            <person name="Johnson D.B."/>
            <person name="Quatrini R."/>
        </authorList>
    </citation>
    <scope>NUCLEOTIDE SEQUENCE</scope>
    <source>
        <strain evidence="4">VAN18-1</strain>
    </source>
</reference>